<keyword evidence="2" id="KW-1185">Reference proteome</keyword>
<dbReference type="EMBL" id="JBFOLK010000003">
    <property type="protein sequence ID" value="KAL2527150.1"/>
    <property type="molecule type" value="Genomic_DNA"/>
</dbReference>
<protein>
    <submittedName>
        <fullName evidence="1">Activating signal cointegrator 1 complex subunit 2-like protein</fullName>
    </submittedName>
</protein>
<dbReference type="AlphaFoldDB" id="A0ABD1URH4"/>
<comment type="caution">
    <text evidence="1">The sequence shown here is derived from an EMBL/GenBank/DDBJ whole genome shotgun (WGS) entry which is preliminary data.</text>
</comment>
<accession>A0ABD1URH4</accession>
<organism evidence="1 2">
    <name type="scientific">Abeliophyllum distichum</name>
    <dbReference type="NCBI Taxonomy" id="126358"/>
    <lineage>
        <taxon>Eukaryota</taxon>
        <taxon>Viridiplantae</taxon>
        <taxon>Streptophyta</taxon>
        <taxon>Embryophyta</taxon>
        <taxon>Tracheophyta</taxon>
        <taxon>Spermatophyta</taxon>
        <taxon>Magnoliopsida</taxon>
        <taxon>eudicotyledons</taxon>
        <taxon>Gunneridae</taxon>
        <taxon>Pentapetalae</taxon>
        <taxon>asterids</taxon>
        <taxon>lamiids</taxon>
        <taxon>Lamiales</taxon>
        <taxon>Oleaceae</taxon>
        <taxon>Forsythieae</taxon>
        <taxon>Abeliophyllum</taxon>
    </lineage>
</organism>
<evidence type="ECO:0000313" key="2">
    <source>
        <dbReference type="Proteomes" id="UP001604336"/>
    </source>
</evidence>
<gene>
    <name evidence="1" type="ORF">Adt_12204</name>
</gene>
<proteinExistence type="predicted"/>
<dbReference type="Proteomes" id="UP001604336">
    <property type="component" value="Unassembled WGS sequence"/>
</dbReference>
<sequence>MDVKFEDERPERSCDLDDDDENLSFSKELKAREFLIGFKMLHMENYNGRDNPTDYKMRLLGYIPSFKCRNFLTTLVPDVKMWYNKSKPESITSWSQLKQEFINTFIAIEQ</sequence>
<reference evidence="2" key="1">
    <citation type="submission" date="2024-07" db="EMBL/GenBank/DDBJ databases">
        <title>Two chromosome-level genome assemblies of Korean endemic species Abeliophyllum distichum and Forsythia ovata (Oleaceae).</title>
        <authorList>
            <person name="Jang H."/>
        </authorList>
    </citation>
    <scope>NUCLEOTIDE SEQUENCE [LARGE SCALE GENOMIC DNA]</scope>
</reference>
<name>A0ABD1URH4_9LAMI</name>
<evidence type="ECO:0000313" key="1">
    <source>
        <dbReference type="EMBL" id="KAL2527150.1"/>
    </source>
</evidence>